<dbReference type="InterPro" id="IPR002509">
    <property type="entry name" value="NODB_dom"/>
</dbReference>
<feature type="region of interest" description="Disordered" evidence="3">
    <location>
        <begin position="297"/>
        <end position="346"/>
    </location>
</feature>
<organism evidence="7 8">
    <name type="scientific">Paraglomus occultum</name>
    <dbReference type="NCBI Taxonomy" id="144539"/>
    <lineage>
        <taxon>Eukaryota</taxon>
        <taxon>Fungi</taxon>
        <taxon>Fungi incertae sedis</taxon>
        <taxon>Mucoromycota</taxon>
        <taxon>Glomeromycotina</taxon>
        <taxon>Glomeromycetes</taxon>
        <taxon>Paraglomerales</taxon>
        <taxon>Paraglomeraceae</taxon>
        <taxon>Paraglomus</taxon>
    </lineage>
</organism>
<evidence type="ECO:0000256" key="5">
    <source>
        <dbReference type="SAM" id="SignalP"/>
    </source>
</evidence>
<comment type="caution">
    <text evidence="7">The sequence shown here is derived from an EMBL/GenBank/DDBJ whole genome shotgun (WGS) entry which is preliminary data.</text>
</comment>
<keyword evidence="5" id="KW-0732">Signal</keyword>
<dbReference type="AlphaFoldDB" id="A0A9N8W8V7"/>
<keyword evidence="4" id="KW-1133">Transmembrane helix</keyword>
<dbReference type="GO" id="GO:0016020">
    <property type="term" value="C:membrane"/>
    <property type="evidence" value="ECO:0007669"/>
    <property type="project" value="TreeGrafter"/>
</dbReference>
<proteinExistence type="predicted"/>
<dbReference type="Pfam" id="PF01522">
    <property type="entry name" value="Polysacc_deac_1"/>
    <property type="match status" value="1"/>
</dbReference>
<dbReference type="PANTHER" id="PTHR10587">
    <property type="entry name" value="GLYCOSYL TRANSFERASE-RELATED"/>
    <property type="match status" value="1"/>
</dbReference>
<feature type="compositionally biased region" description="Low complexity" evidence="3">
    <location>
        <begin position="312"/>
        <end position="338"/>
    </location>
</feature>
<accession>A0A9N8W8V7</accession>
<feature type="signal peptide" evidence="5">
    <location>
        <begin position="1"/>
        <end position="23"/>
    </location>
</feature>
<evidence type="ECO:0000256" key="2">
    <source>
        <dbReference type="ARBA" id="ARBA00022801"/>
    </source>
</evidence>
<dbReference type="PANTHER" id="PTHR10587:SF133">
    <property type="entry name" value="CHITIN DEACETYLASE 1-RELATED"/>
    <property type="match status" value="1"/>
</dbReference>
<protein>
    <submittedName>
        <fullName evidence="7">331_t:CDS:1</fullName>
    </submittedName>
</protein>
<evidence type="ECO:0000313" key="8">
    <source>
        <dbReference type="Proteomes" id="UP000789572"/>
    </source>
</evidence>
<feature type="chain" id="PRO_5040293423" evidence="5">
    <location>
        <begin position="24"/>
        <end position="375"/>
    </location>
</feature>
<dbReference type="Gene3D" id="3.20.20.370">
    <property type="entry name" value="Glycoside hydrolase/deacetylase"/>
    <property type="match status" value="1"/>
</dbReference>
<dbReference type="OrthoDB" id="407355at2759"/>
<evidence type="ECO:0000256" key="1">
    <source>
        <dbReference type="ARBA" id="ARBA00022723"/>
    </source>
</evidence>
<keyword evidence="8" id="KW-1185">Reference proteome</keyword>
<dbReference type="GO" id="GO:0005975">
    <property type="term" value="P:carbohydrate metabolic process"/>
    <property type="evidence" value="ECO:0007669"/>
    <property type="project" value="InterPro"/>
</dbReference>
<reference evidence="7" key="1">
    <citation type="submission" date="2021-06" db="EMBL/GenBank/DDBJ databases">
        <authorList>
            <person name="Kallberg Y."/>
            <person name="Tangrot J."/>
            <person name="Rosling A."/>
        </authorList>
    </citation>
    <scope>NUCLEOTIDE SEQUENCE</scope>
    <source>
        <strain evidence="7">IA702</strain>
    </source>
</reference>
<keyword evidence="1" id="KW-0479">Metal-binding</keyword>
<evidence type="ECO:0000256" key="4">
    <source>
        <dbReference type="SAM" id="Phobius"/>
    </source>
</evidence>
<evidence type="ECO:0000256" key="3">
    <source>
        <dbReference type="SAM" id="MobiDB-lite"/>
    </source>
</evidence>
<dbReference type="GO" id="GO:0046872">
    <property type="term" value="F:metal ion binding"/>
    <property type="evidence" value="ECO:0007669"/>
    <property type="project" value="UniProtKB-KW"/>
</dbReference>
<dbReference type="PROSITE" id="PS51677">
    <property type="entry name" value="NODB"/>
    <property type="match status" value="1"/>
</dbReference>
<gene>
    <name evidence="7" type="ORF">POCULU_LOCUS1226</name>
</gene>
<evidence type="ECO:0000259" key="6">
    <source>
        <dbReference type="PROSITE" id="PS51677"/>
    </source>
</evidence>
<dbReference type="GO" id="GO:0004099">
    <property type="term" value="F:chitin deacetylase activity"/>
    <property type="evidence" value="ECO:0007669"/>
    <property type="project" value="TreeGrafter"/>
</dbReference>
<dbReference type="InterPro" id="IPR011330">
    <property type="entry name" value="Glyco_hydro/deAcase_b/a-brl"/>
</dbReference>
<name>A0A9N8W8V7_9GLOM</name>
<dbReference type="InterPro" id="IPR050248">
    <property type="entry name" value="Polysacc_deacetylase_ArnD"/>
</dbReference>
<feature type="domain" description="NodB homology" evidence="6">
    <location>
        <begin position="92"/>
        <end position="275"/>
    </location>
</feature>
<dbReference type="SUPFAM" id="SSF88713">
    <property type="entry name" value="Glycoside hydrolase/deacetylase"/>
    <property type="match status" value="1"/>
</dbReference>
<evidence type="ECO:0000313" key="7">
    <source>
        <dbReference type="EMBL" id="CAG8474763.1"/>
    </source>
</evidence>
<dbReference type="EMBL" id="CAJVPJ010000086">
    <property type="protein sequence ID" value="CAG8474763.1"/>
    <property type="molecule type" value="Genomic_DNA"/>
</dbReference>
<dbReference type="Proteomes" id="UP000789572">
    <property type="component" value="Unassembled WGS sequence"/>
</dbReference>
<keyword evidence="4" id="KW-0812">Transmembrane</keyword>
<keyword evidence="2" id="KW-0378">Hydrolase</keyword>
<keyword evidence="4" id="KW-0472">Membrane</keyword>
<sequence>MHLTSLSALFATTLFAFASVSDAVLPGTWPPLDQAPPMKPEWAKLVNKKKLPKAPVQTAQAANCSQAVQFCIWSCNACTRSESDVTACPNDKEWGISYDDGPSPYTPALLDFLNQTNTKVTFAVVGSRVVERPEVLQRIRDEGHEIVVHTWSHPALTTISTEQIIAEIKWTELAIQTAIGLTPKYLRPPRGDYDDRVRSIATQLGYKILMWDRDTFDWKSAEDSSYQPSWIWGNFSQWVTDSHGHISLEHDLYPVGAQNAPYAISIVREAGYTIKPVSVCTGTAAYRENVQLAASGPLPADVTLPDPPAPSPTDSTSGSGPESTSSTNDTSANAQSTSDSYASSVSPQFSRLGPFIILTISIAFSVYNIRNIIIG</sequence>
<feature type="transmembrane region" description="Helical" evidence="4">
    <location>
        <begin position="352"/>
        <end position="369"/>
    </location>
</feature>
<dbReference type="GO" id="GO:0009272">
    <property type="term" value="P:fungal-type cell wall biogenesis"/>
    <property type="evidence" value="ECO:0007669"/>
    <property type="project" value="UniProtKB-ARBA"/>
</dbReference>